<dbReference type="FunFam" id="3.40.50.300:FF:001718">
    <property type="entry name" value="Elongation factor Tu, putative"/>
    <property type="match status" value="1"/>
</dbReference>
<dbReference type="PRINTS" id="PR00315">
    <property type="entry name" value="ELONGATNFCT"/>
</dbReference>
<dbReference type="GO" id="GO:0005525">
    <property type="term" value="F:GTP binding"/>
    <property type="evidence" value="ECO:0007669"/>
    <property type="project" value="UniProtKB-KW"/>
</dbReference>
<dbReference type="GO" id="GO:0005829">
    <property type="term" value="C:cytosol"/>
    <property type="evidence" value="ECO:0007669"/>
    <property type="project" value="TreeGrafter"/>
</dbReference>
<dbReference type="WBParaSite" id="SPAL_0000841800.1">
    <property type="protein sequence ID" value="SPAL_0000841800.1"/>
    <property type="gene ID" value="SPAL_0000841800"/>
</dbReference>
<reference evidence="8" key="1">
    <citation type="submission" date="2017-02" db="UniProtKB">
        <authorList>
            <consortium name="WormBaseParasite"/>
        </authorList>
    </citation>
    <scope>IDENTIFICATION</scope>
</reference>
<evidence type="ECO:0000259" key="6">
    <source>
        <dbReference type="PROSITE" id="PS51722"/>
    </source>
</evidence>
<dbReference type="InterPro" id="IPR027417">
    <property type="entry name" value="P-loop_NTPase"/>
</dbReference>
<evidence type="ECO:0000256" key="3">
    <source>
        <dbReference type="ARBA" id="ARBA00022801"/>
    </source>
</evidence>
<keyword evidence="7" id="KW-1185">Reference proteome</keyword>
<dbReference type="GO" id="GO:0043022">
    <property type="term" value="F:ribosome binding"/>
    <property type="evidence" value="ECO:0007669"/>
    <property type="project" value="TreeGrafter"/>
</dbReference>
<dbReference type="InterPro" id="IPR000795">
    <property type="entry name" value="T_Tr_GTP-bd_dom"/>
</dbReference>
<evidence type="ECO:0000313" key="8">
    <source>
        <dbReference type="WBParaSite" id="SPAL_0000841800.1"/>
    </source>
</evidence>
<dbReference type="GO" id="GO:1990904">
    <property type="term" value="C:ribonucleoprotein complex"/>
    <property type="evidence" value="ECO:0007669"/>
    <property type="project" value="TreeGrafter"/>
</dbReference>
<dbReference type="Pfam" id="PF00009">
    <property type="entry name" value="GTP_EFTU"/>
    <property type="match status" value="1"/>
</dbReference>
<dbReference type="SUPFAM" id="SSF52540">
    <property type="entry name" value="P-loop containing nucleoside triphosphate hydrolases"/>
    <property type="match status" value="1"/>
</dbReference>
<dbReference type="Gene3D" id="3.40.50.300">
    <property type="entry name" value="P-loop containing nucleotide triphosphate hydrolases"/>
    <property type="match status" value="1"/>
</dbReference>
<dbReference type="GO" id="GO:0042256">
    <property type="term" value="P:cytosolic ribosome assembly"/>
    <property type="evidence" value="ECO:0007669"/>
    <property type="project" value="TreeGrafter"/>
</dbReference>
<keyword evidence="3" id="KW-0378">Hydrolase</keyword>
<dbReference type="CDD" id="cd01681">
    <property type="entry name" value="aeEF2_snRNP_like_IV"/>
    <property type="match status" value="1"/>
</dbReference>
<evidence type="ECO:0000256" key="2">
    <source>
        <dbReference type="ARBA" id="ARBA00022741"/>
    </source>
</evidence>
<dbReference type="Pfam" id="PF00679">
    <property type="entry name" value="EFG_C"/>
    <property type="match status" value="1"/>
</dbReference>
<dbReference type="NCBIfam" id="TIGR00231">
    <property type="entry name" value="small_GTP"/>
    <property type="match status" value="1"/>
</dbReference>
<dbReference type="Gene3D" id="3.30.70.870">
    <property type="entry name" value="Elongation Factor G (Translational Gtpase), domain 3"/>
    <property type="match status" value="1"/>
</dbReference>
<dbReference type="Gene3D" id="3.30.230.10">
    <property type="match status" value="1"/>
</dbReference>
<keyword evidence="1" id="KW-0690">Ribosome biogenesis</keyword>
<dbReference type="InterPro" id="IPR035647">
    <property type="entry name" value="EFG_III/V"/>
</dbReference>
<evidence type="ECO:0000256" key="4">
    <source>
        <dbReference type="ARBA" id="ARBA00023134"/>
    </source>
</evidence>
<dbReference type="Gene3D" id="3.30.70.240">
    <property type="match status" value="1"/>
</dbReference>
<dbReference type="SUPFAM" id="SSF54980">
    <property type="entry name" value="EF-G C-terminal domain-like"/>
    <property type="match status" value="2"/>
</dbReference>
<dbReference type="Gene3D" id="2.40.30.10">
    <property type="entry name" value="Translation factors"/>
    <property type="match status" value="1"/>
</dbReference>
<evidence type="ECO:0000256" key="1">
    <source>
        <dbReference type="ARBA" id="ARBA00022517"/>
    </source>
</evidence>
<keyword evidence="2" id="KW-0547">Nucleotide-binding</keyword>
<protein>
    <recommendedName>
        <fullName evidence="5">Elongation factor-like 1</fullName>
    </recommendedName>
</protein>
<dbReference type="GO" id="GO:0003924">
    <property type="term" value="F:GTPase activity"/>
    <property type="evidence" value="ECO:0007669"/>
    <property type="project" value="InterPro"/>
</dbReference>
<sequence>MSIKINGELTFAEAFSKTGPENIRNVCIVAHVDHGKTSLADTLISSNGIISSRMAGKLRYMDSREDEQNRGITMKSSAISLYYNPIFINLIDSPGHVDFSSEVSSAIYIADISVLVVDVVEGVCSQTETVLRQAIQCRHDIILVINKIDRLICELGFDTSQAYKHIRMLIEHVNSCISQILQVYLLDDKWEEIDKEEERIHFDPVKGNVIFASATHGFGFGLEDFANLWTEKLNMSKDELKVLLFSDVYLGGGMKILNDAEAKGKKTLFEKLILDPMWEIYKCAFEKNDVDRLRELAGKMNITTKSKRTNEIYDEFMKQWMPLTKACVRAIYKCNSPKKCYENEDRLKNLLQVDCHPLSNDIKIADEESSRTILTIAKVFKFEDEKVGMCRVLSGRVTVGQKLYFLGDKNSRKNDSECEDDDDNELDSDEMSSVTITKLYIMMGKELVPVTSANTGQICGITIDNTFKSMTICSEFIKDGEICYNISHTEPLVHVSIMPTIPGNDEFEELKEALKLLTVFDSSVRVFEADNGELNLVTAGEVHLQKCIEDLKDLGQVNIDVSPPVVPFLETIIPETNLSYTKIVFNQMTECNIRGGMINIKLRSVPLPDEVCSIIQKNRSLLKKLREKKVESDDPKWMKFYNDFKSLCEEKLPGYKGTWWYKKSKEDVSKIVDKVWCFGPPKAMNNLLINNIEGDSNIQSNIWSASKTRSKWIDQAFTGGFDLTMTSGPLANEPLRGVAIIVEEFHMTEEEVDCSIQGQLISAVKGTIQASLKKHPLRLVAAMYRCLIQASPSVLGKVHTVISQRRAKTINEDINQTNGLFEIEAYMPVVESFSFCEDLRKKSSGMASATMEFSHWQIIDEDPFWIPTTEDEKEHYGDKGDSVNQAKVYMDNIRRRKGLLTDELIVVNAEKQRNLSRNK</sequence>
<dbReference type="AlphaFoldDB" id="A0A0N5BRB7"/>
<keyword evidence="4" id="KW-0342">GTP-binding</keyword>
<dbReference type="Proteomes" id="UP000046392">
    <property type="component" value="Unplaced"/>
</dbReference>
<dbReference type="PROSITE" id="PS51722">
    <property type="entry name" value="G_TR_2"/>
    <property type="match status" value="1"/>
</dbReference>
<dbReference type="SUPFAM" id="SSF50447">
    <property type="entry name" value="Translation proteins"/>
    <property type="match status" value="1"/>
</dbReference>
<evidence type="ECO:0000313" key="7">
    <source>
        <dbReference type="Proteomes" id="UP000046392"/>
    </source>
</evidence>
<feature type="domain" description="Tr-type G" evidence="6">
    <location>
        <begin position="21"/>
        <end position="241"/>
    </location>
</feature>
<organism evidence="7 8">
    <name type="scientific">Strongyloides papillosus</name>
    <name type="common">Intestinal threadworm</name>
    <dbReference type="NCBI Taxonomy" id="174720"/>
    <lineage>
        <taxon>Eukaryota</taxon>
        <taxon>Metazoa</taxon>
        <taxon>Ecdysozoa</taxon>
        <taxon>Nematoda</taxon>
        <taxon>Chromadorea</taxon>
        <taxon>Rhabditida</taxon>
        <taxon>Tylenchina</taxon>
        <taxon>Panagrolaimomorpha</taxon>
        <taxon>Strongyloidoidea</taxon>
        <taxon>Strongyloididae</taxon>
        <taxon>Strongyloides</taxon>
    </lineage>
</organism>
<dbReference type="InterPro" id="IPR020568">
    <property type="entry name" value="Ribosomal_Su5_D2-typ_SF"/>
</dbReference>
<dbReference type="CDD" id="cd04096">
    <property type="entry name" value="eEF2_snRNP_like_C"/>
    <property type="match status" value="1"/>
</dbReference>
<dbReference type="FunFam" id="3.30.70.240:FF:000006">
    <property type="entry name" value="Elongation factor like GTPase 1"/>
    <property type="match status" value="1"/>
</dbReference>
<evidence type="ECO:0000256" key="5">
    <source>
        <dbReference type="ARBA" id="ARBA00081809"/>
    </source>
</evidence>
<dbReference type="InterPro" id="IPR056752">
    <property type="entry name" value="EFL1"/>
</dbReference>
<dbReference type="InterPro" id="IPR000640">
    <property type="entry name" value="EFG_V-like"/>
</dbReference>
<dbReference type="FunFam" id="3.30.70.870:FF:000002">
    <property type="entry name" value="Translation elongation factor 2"/>
    <property type="match status" value="1"/>
</dbReference>
<dbReference type="SMART" id="SM00838">
    <property type="entry name" value="EFG_C"/>
    <property type="match status" value="1"/>
</dbReference>
<dbReference type="InterPro" id="IPR009000">
    <property type="entry name" value="Transl_B-barrel_sf"/>
</dbReference>
<dbReference type="SUPFAM" id="SSF54211">
    <property type="entry name" value="Ribosomal protein S5 domain 2-like"/>
    <property type="match status" value="1"/>
</dbReference>
<dbReference type="PANTHER" id="PTHR42908:SF3">
    <property type="entry name" value="ELONGATION FACTOR-LIKE GTPASE 1"/>
    <property type="match status" value="1"/>
</dbReference>
<accession>A0A0N5BRB7</accession>
<dbReference type="InterPro" id="IPR014721">
    <property type="entry name" value="Ribsml_uS5_D2-typ_fold_subgr"/>
</dbReference>
<dbReference type="InterPro" id="IPR005225">
    <property type="entry name" value="Small_GTP-bd"/>
</dbReference>
<proteinExistence type="predicted"/>
<dbReference type="STRING" id="174720.A0A0N5BRB7"/>
<name>A0A0N5BRB7_STREA</name>
<dbReference type="Pfam" id="PF25118">
    <property type="entry name" value="EFL1"/>
    <property type="match status" value="1"/>
</dbReference>
<dbReference type="PANTHER" id="PTHR42908">
    <property type="entry name" value="TRANSLATION ELONGATION FACTOR-RELATED"/>
    <property type="match status" value="1"/>
</dbReference>